<dbReference type="PRINTS" id="PR01078">
    <property type="entry name" value="AMINACHANNEL"/>
</dbReference>
<evidence type="ECO:0000256" key="5">
    <source>
        <dbReference type="ARBA" id="ARBA00022692"/>
    </source>
</evidence>
<dbReference type="InterPro" id="IPR020903">
    <property type="entry name" value="ENaC_CS"/>
</dbReference>
<dbReference type="STRING" id="543379.A0A232FHX8"/>
<name>A0A232FHX8_9HYME</name>
<dbReference type="Proteomes" id="UP000215335">
    <property type="component" value="Unassembled WGS sequence"/>
</dbReference>
<keyword evidence="11 12" id="KW-0407">Ion channel</keyword>
<evidence type="ECO:0000256" key="10">
    <source>
        <dbReference type="ARBA" id="ARBA00023201"/>
    </source>
</evidence>
<evidence type="ECO:0000256" key="4">
    <source>
        <dbReference type="ARBA" id="ARBA00022461"/>
    </source>
</evidence>
<evidence type="ECO:0000256" key="12">
    <source>
        <dbReference type="RuleBase" id="RU000679"/>
    </source>
</evidence>
<keyword evidence="10 12" id="KW-0739">Sodium transport</keyword>
<evidence type="ECO:0000256" key="3">
    <source>
        <dbReference type="ARBA" id="ARBA00022448"/>
    </source>
</evidence>
<dbReference type="Gene3D" id="1.10.287.770">
    <property type="entry name" value="YojJ-like"/>
    <property type="match status" value="1"/>
</dbReference>
<dbReference type="PANTHER" id="PTHR11690">
    <property type="entry name" value="AMILORIDE-SENSITIVE SODIUM CHANNEL-RELATED"/>
    <property type="match status" value="1"/>
</dbReference>
<dbReference type="OrthoDB" id="6502088at2759"/>
<dbReference type="PROSITE" id="PS01206">
    <property type="entry name" value="ASC"/>
    <property type="match status" value="1"/>
</dbReference>
<dbReference type="GO" id="GO:0005886">
    <property type="term" value="C:plasma membrane"/>
    <property type="evidence" value="ECO:0007669"/>
    <property type="project" value="TreeGrafter"/>
</dbReference>
<protein>
    <recommendedName>
        <fullName evidence="16">Sodium channel protein Nach</fullName>
    </recommendedName>
</protein>
<dbReference type="EMBL" id="NNAY01000198">
    <property type="protein sequence ID" value="OXU30069.1"/>
    <property type="molecule type" value="Genomic_DNA"/>
</dbReference>
<gene>
    <name evidence="14" type="ORF">TSAR_017058</name>
</gene>
<dbReference type="GO" id="GO:0015280">
    <property type="term" value="F:ligand-gated sodium channel activity"/>
    <property type="evidence" value="ECO:0007669"/>
    <property type="project" value="TreeGrafter"/>
</dbReference>
<keyword evidence="6 13" id="KW-1133">Transmembrane helix</keyword>
<dbReference type="PANTHER" id="PTHR11690:SF237">
    <property type="entry name" value="PICKPOCKET 16-RELATED"/>
    <property type="match status" value="1"/>
</dbReference>
<sequence length="523" mass="60023">MKSEVSASQITRRGNSRTWKRIIKSQATDFCLATGLHGYKYIVQSNRTTTEKAIWSLIVISSLCCSLVCMKIAWDYMSAHSTLTVIESTHHGIWNYPFPAVTICNNNQISYKRAREFVDNLTILGGLSKEFIFEEMQMLIEMIDPGVFDYDVYENLTLLQEVFDVNNYSVSQVMKMVRQDCSSLLKTCKWSGNSTPCHKLFEETRSRDGLCCSFNHIHSESKLQSKSEPRRLNACGYQTGLTLLVDAEAEDYYASLYGSYGVKVVVHYPYNYPDRSDEFKLVGLGVQAFLGISPEETYSTPGVKDLSLKARDCTYNGKELPESMQLYSHNFTWTKYSYSNCLNECRASTMIAKCGCVPYYIPQNGIRECDFRDIKCLTAIRSEYDTSWPGSQITSSELPDVNIDIYNRPCGCLLDCTVYRYPVDSTEGILDKERYYSDKNFFDFANVKNYSLINVFFTDLVSIQYRRDVYYNWKNLFASFGGLLGLFVGFSLMTAFELFYFFVVRVIADKCIKKKMQVNIQNS</sequence>
<dbReference type="Gene3D" id="2.60.470.10">
    <property type="entry name" value="Acid-sensing ion channels like domains"/>
    <property type="match status" value="1"/>
</dbReference>
<comment type="subcellular location">
    <subcellularLocation>
        <location evidence="1">Membrane</location>
        <topology evidence="1">Multi-pass membrane protein</topology>
    </subcellularLocation>
</comment>
<keyword evidence="15" id="KW-1185">Reference proteome</keyword>
<evidence type="ECO:0000256" key="11">
    <source>
        <dbReference type="ARBA" id="ARBA00023303"/>
    </source>
</evidence>
<proteinExistence type="inferred from homology"/>
<evidence type="ECO:0000313" key="15">
    <source>
        <dbReference type="Proteomes" id="UP000215335"/>
    </source>
</evidence>
<evidence type="ECO:0000256" key="6">
    <source>
        <dbReference type="ARBA" id="ARBA00022989"/>
    </source>
</evidence>
<keyword evidence="5 12" id="KW-0812">Transmembrane</keyword>
<evidence type="ECO:0000256" key="2">
    <source>
        <dbReference type="ARBA" id="ARBA00007193"/>
    </source>
</evidence>
<evidence type="ECO:0000256" key="9">
    <source>
        <dbReference type="ARBA" id="ARBA00023136"/>
    </source>
</evidence>
<keyword evidence="7" id="KW-0915">Sodium</keyword>
<keyword evidence="4 12" id="KW-0894">Sodium channel</keyword>
<evidence type="ECO:0000256" key="13">
    <source>
        <dbReference type="SAM" id="Phobius"/>
    </source>
</evidence>
<keyword evidence="8 12" id="KW-0406">Ion transport</keyword>
<organism evidence="14 15">
    <name type="scientific">Trichomalopsis sarcophagae</name>
    <dbReference type="NCBI Taxonomy" id="543379"/>
    <lineage>
        <taxon>Eukaryota</taxon>
        <taxon>Metazoa</taxon>
        <taxon>Ecdysozoa</taxon>
        <taxon>Arthropoda</taxon>
        <taxon>Hexapoda</taxon>
        <taxon>Insecta</taxon>
        <taxon>Pterygota</taxon>
        <taxon>Neoptera</taxon>
        <taxon>Endopterygota</taxon>
        <taxon>Hymenoptera</taxon>
        <taxon>Apocrita</taxon>
        <taxon>Proctotrupomorpha</taxon>
        <taxon>Chalcidoidea</taxon>
        <taxon>Pteromalidae</taxon>
        <taxon>Pteromalinae</taxon>
        <taxon>Trichomalopsis</taxon>
    </lineage>
</organism>
<reference evidence="14 15" key="1">
    <citation type="journal article" date="2017" name="Curr. Biol.">
        <title>The Evolution of Venom by Co-option of Single-Copy Genes.</title>
        <authorList>
            <person name="Martinson E.O."/>
            <person name="Mrinalini"/>
            <person name="Kelkar Y.D."/>
            <person name="Chang C.H."/>
            <person name="Werren J.H."/>
        </authorList>
    </citation>
    <scope>NUCLEOTIDE SEQUENCE [LARGE SCALE GENOMIC DNA]</scope>
    <source>
        <strain evidence="14 15">Alberta</strain>
        <tissue evidence="14">Whole body</tissue>
    </source>
</reference>
<evidence type="ECO:0000256" key="8">
    <source>
        <dbReference type="ARBA" id="ARBA00023065"/>
    </source>
</evidence>
<feature type="transmembrane region" description="Helical" evidence="13">
    <location>
        <begin position="476"/>
        <end position="507"/>
    </location>
</feature>
<evidence type="ECO:0000256" key="1">
    <source>
        <dbReference type="ARBA" id="ARBA00004141"/>
    </source>
</evidence>
<keyword evidence="3 12" id="KW-0813">Transport</keyword>
<evidence type="ECO:0000313" key="14">
    <source>
        <dbReference type="EMBL" id="OXU30069.1"/>
    </source>
</evidence>
<dbReference type="AlphaFoldDB" id="A0A232FHX8"/>
<accession>A0A232FHX8</accession>
<comment type="similarity">
    <text evidence="2 12">Belongs to the amiloride-sensitive sodium channel (TC 1.A.6) family.</text>
</comment>
<evidence type="ECO:0008006" key="16">
    <source>
        <dbReference type="Google" id="ProtNLM"/>
    </source>
</evidence>
<comment type="caution">
    <text evidence="14">The sequence shown here is derived from an EMBL/GenBank/DDBJ whole genome shotgun (WGS) entry which is preliminary data.</text>
</comment>
<dbReference type="InterPro" id="IPR001873">
    <property type="entry name" value="ENaC"/>
</dbReference>
<evidence type="ECO:0000256" key="7">
    <source>
        <dbReference type="ARBA" id="ARBA00023053"/>
    </source>
</evidence>
<dbReference type="Pfam" id="PF00858">
    <property type="entry name" value="ASC"/>
    <property type="match status" value="1"/>
</dbReference>
<keyword evidence="9 13" id="KW-0472">Membrane</keyword>